<evidence type="ECO:0000313" key="4">
    <source>
        <dbReference type="EMBL" id="TWE11997.1"/>
    </source>
</evidence>
<accession>A0A561E8S1</accession>
<dbReference type="InterPro" id="IPR036732">
    <property type="entry name" value="AFP_Neu5c_C_sf"/>
</dbReference>
<dbReference type="InterPro" id="IPR013022">
    <property type="entry name" value="Xyl_isomerase-like_TIM-brl"/>
</dbReference>
<proteinExistence type="predicted"/>
<protein>
    <submittedName>
        <fullName evidence="4">N-acetylneuraminate synthase</fullName>
    </submittedName>
</protein>
<dbReference type="GO" id="GO:0047444">
    <property type="term" value="F:N-acylneuraminate-9-phosphate synthase activity"/>
    <property type="evidence" value="ECO:0007669"/>
    <property type="project" value="TreeGrafter"/>
</dbReference>
<dbReference type="InterPro" id="IPR006190">
    <property type="entry name" value="SAF_AFP_Neu5Ac"/>
</dbReference>
<dbReference type="PROSITE" id="PS50844">
    <property type="entry name" value="AFP_LIKE"/>
    <property type="match status" value="1"/>
</dbReference>
<dbReference type="InterPro" id="IPR036237">
    <property type="entry name" value="Xyl_isomerase-like_sf"/>
</dbReference>
<dbReference type="SUPFAM" id="SSF51569">
    <property type="entry name" value="Aldolase"/>
    <property type="match status" value="1"/>
</dbReference>
<dbReference type="CDD" id="cd11615">
    <property type="entry name" value="SAF_NeuB_like"/>
    <property type="match status" value="1"/>
</dbReference>
<reference evidence="4 5" key="1">
    <citation type="submission" date="2019-06" db="EMBL/GenBank/DDBJ databases">
        <title>Sequencing the genomes of 1000 actinobacteria strains.</title>
        <authorList>
            <person name="Klenk H.-P."/>
        </authorList>
    </citation>
    <scope>NUCLEOTIDE SEQUENCE [LARGE SCALE GENOMIC DNA]</scope>
    <source>
        <strain evidence="4 5">DSM 19560</strain>
    </source>
</reference>
<dbReference type="Pfam" id="PF01261">
    <property type="entry name" value="AP_endonuc_2"/>
    <property type="match status" value="1"/>
</dbReference>
<dbReference type="PANTHER" id="PTHR42966">
    <property type="entry name" value="N-ACETYLNEURAMINATE SYNTHASE"/>
    <property type="match status" value="1"/>
</dbReference>
<evidence type="ECO:0000256" key="2">
    <source>
        <dbReference type="ARBA" id="ARBA00023277"/>
    </source>
</evidence>
<dbReference type="InterPro" id="IPR051690">
    <property type="entry name" value="PseI-like"/>
</dbReference>
<dbReference type="OrthoDB" id="9814210at2"/>
<dbReference type="EMBL" id="VIVQ01000001">
    <property type="protein sequence ID" value="TWE11997.1"/>
    <property type="molecule type" value="Genomic_DNA"/>
</dbReference>
<sequence length="755" mass="82780">MTTIDRVIGRYVVFGEDTVLSALTKISDNKAGIVFCVDEHGILLGSLSDGDFRRWVTTASPIDLSTMAITAANTSCVSLALGSEPATISAAFRPGVGVIPLVDADGHLSAIARQSAGELRIGRHTVGPGHPALLIAEIGNNHQGDVALAKQLVDLAKEAGADAVKFQLRDVATLYRQGGFAVSEGEDLGPQYTMNLLAKYSFTPEQMIECLDHCRGVDIDAFCTPWDEPSLRVLAAYGVPALKIASADLTNHDLLRACAAEHLPMLVSTGMSSEDEIRESVTVLRRAGAQFALLQCQSTYPAPFKDVHLRYMDTLAEIGNCPVGYSGHERGHHVPVAAVARGAHIIEKHFTIDKTLEGNDHQVSLLPAEFAQMVTQIRDIESALGTATARAVSTGEQMNRANLAKSLVATRALQVGDVVTRDAVAIKAPGRGLQPNRLEGLIGRPMRRAIDAGDFFYATDLSDTVAQGRAYRFRRPWGLPVRHHDVRKLLDDNDINPDLLEFHLSYRDVEMDEDDFHRLFGGRFEGMTYTVHTPDLYAGDFLIDLASPDEQTWERSIAEVQRVIDLTRDLAPWFDADQPPVVICTMGGFTRDAFVPPEDRGAMYARIARALERIDEQDVRLTAQTLPPYPWLMGGQQHHNLFMALEDTVGFCRDHGRRLTVDLSHSKLAANFHRRAFSEYVEALAPLSEHLHIVDAVGVDGEGPQIGEGEIDWPATASALDRLAPGVPFIPEIWQGHVNNGEGFWTALDRLEAWF</sequence>
<dbReference type="GO" id="GO:0016051">
    <property type="term" value="P:carbohydrate biosynthetic process"/>
    <property type="evidence" value="ECO:0007669"/>
    <property type="project" value="InterPro"/>
</dbReference>
<dbReference type="Gene3D" id="3.10.580.10">
    <property type="entry name" value="CBS-domain"/>
    <property type="match status" value="1"/>
</dbReference>
<keyword evidence="1" id="KW-0129">CBS domain</keyword>
<feature type="domain" description="AFP-like" evidence="3">
    <location>
        <begin position="406"/>
        <end position="464"/>
    </location>
</feature>
<dbReference type="Proteomes" id="UP000318297">
    <property type="component" value="Unassembled WGS sequence"/>
</dbReference>
<name>A0A561E8S1_9MICO</name>
<evidence type="ECO:0000259" key="3">
    <source>
        <dbReference type="PROSITE" id="PS50844"/>
    </source>
</evidence>
<keyword evidence="2" id="KW-0119">Carbohydrate metabolism</keyword>
<evidence type="ECO:0000256" key="1">
    <source>
        <dbReference type="ARBA" id="ARBA00023122"/>
    </source>
</evidence>
<dbReference type="InterPro" id="IPR046342">
    <property type="entry name" value="CBS_dom_sf"/>
</dbReference>
<dbReference type="SUPFAM" id="SSF51269">
    <property type="entry name" value="AFP III-like domain"/>
    <property type="match status" value="1"/>
</dbReference>
<dbReference type="SUPFAM" id="SSF54631">
    <property type="entry name" value="CBS-domain pair"/>
    <property type="match status" value="1"/>
</dbReference>
<keyword evidence="5" id="KW-1185">Reference proteome</keyword>
<dbReference type="AlphaFoldDB" id="A0A561E8S1"/>
<dbReference type="Gene3D" id="3.20.20.70">
    <property type="entry name" value="Aldolase class I"/>
    <property type="match status" value="1"/>
</dbReference>
<dbReference type="RefSeq" id="WP_145225651.1">
    <property type="nucleotide sequence ID" value="NZ_VIVQ01000001.1"/>
</dbReference>
<dbReference type="InterPro" id="IPR057736">
    <property type="entry name" value="SAF_PseI/NeuA/NeuB"/>
</dbReference>
<dbReference type="Pfam" id="PF08666">
    <property type="entry name" value="SAF"/>
    <property type="match status" value="1"/>
</dbReference>
<dbReference type="Gene3D" id="3.20.20.150">
    <property type="entry name" value="Divalent-metal-dependent TIM barrel enzymes"/>
    <property type="match status" value="1"/>
</dbReference>
<comment type="caution">
    <text evidence="4">The sequence shown here is derived from an EMBL/GenBank/DDBJ whole genome shotgun (WGS) entry which is preliminary data.</text>
</comment>
<dbReference type="PANTHER" id="PTHR42966:SF3">
    <property type="entry name" value="BLR5971 PROTEIN"/>
    <property type="match status" value="1"/>
</dbReference>
<dbReference type="SUPFAM" id="SSF51658">
    <property type="entry name" value="Xylose isomerase-like"/>
    <property type="match status" value="1"/>
</dbReference>
<organism evidence="4 5">
    <name type="scientific">Rudaeicoccus suwonensis</name>
    <dbReference type="NCBI Taxonomy" id="657409"/>
    <lineage>
        <taxon>Bacteria</taxon>
        <taxon>Bacillati</taxon>
        <taxon>Actinomycetota</taxon>
        <taxon>Actinomycetes</taxon>
        <taxon>Micrococcales</taxon>
        <taxon>Dermacoccaceae</taxon>
        <taxon>Rudaeicoccus</taxon>
    </lineage>
</organism>
<gene>
    <name evidence="4" type="ORF">BKA23_0793</name>
</gene>
<dbReference type="InterPro" id="IPR013785">
    <property type="entry name" value="Aldolase_TIM"/>
</dbReference>
<dbReference type="Gene3D" id="3.90.1210.10">
    <property type="entry name" value="Antifreeze-like/N-acetylneuraminic acid synthase C-terminal domain"/>
    <property type="match status" value="1"/>
</dbReference>
<dbReference type="InterPro" id="IPR013974">
    <property type="entry name" value="SAF"/>
</dbReference>
<evidence type="ECO:0000313" key="5">
    <source>
        <dbReference type="Proteomes" id="UP000318297"/>
    </source>
</evidence>
<dbReference type="InterPro" id="IPR013132">
    <property type="entry name" value="PseI/NeuA/B-like_N"/>
</dbReference>
<dbReference type="SMART" id="SM00858">
    <property type="entry name" value="SAF"/>
    <property type="match status" value="1"/>
</dbReference>
<dbReference type="Pfam" id="PF03102">
    <property type="entry name" value="NeuB"/>
    <property type="match status" value="1"/>
</dbReference>